<evidence type="ECO:0000256" key="2">
    <source>
        <dbReference type="SAM" id="MobiDB-lite"/>
    </source>
</evidence>
<evidence type="ECO:0000313" key="3">
    <source>
        <dbReference type="EMBL" id="RVX01400.1"/>
    </source>
</evidence>
<evidence type="ECO:0000313" key="4">
    <source>
        <dbReference type="Proteomes" id="UP000288805"/>
    </source>
</evidence>
<keyword evidence="1" id="KW-0175">Coiled coil</keyword>
<dbReference type="Proteomes" id="UP000288805">
    <property type="component" value="Unassembled WGS sequence"/>
</dbReference>
<dbReference type="AlphaFoldDB" id="A0A438IXI1"/>
<gene>
    <name evidence="3" type="ORF">CK203_031220</name>
</gene>
<accession>A0A438IXI1</accession>
<feature type="region of interest" description="Disordered" evidence="2">
    <location>
        <begin position="180"/>
        <end position="215"/>
    </location>
</feature>
<sequence>MLHQSNASQEAKKDDLRHEKNSFDIATYVVAATAAMTEETTNDAKLWMEFVKFRQSSKLNFSHLKKEIEGLNLKIDELKQILLEVKSSNEEHVMHSTRFTKSSTKKKDNNMGFDFQTEIFEDVINDEVERNDIPMNVTIGMEASRNLQLVEKHMTKKLKDDYFNDDPIIDIAKLFGTPTMSDPTKRKKLRKEIEEPLTLFDPLRPTSKELSKVDE</sequence>
<organism evidence="3 4">
    <name type="scientific">Vitis vinifera</name>
    <name type="common">Grape</name>
    <dbReference type="NCBI Taxonomy" id="29760"/>
    <lineage>
        <taxon>Eukaryota</taxon>
        <taxon>Viridiplantae</taxon>
        <taxon>Streptophyta</taxon>
        <taxon>Embryophyta</taxon>
        <taxon>Tracheophyta</taxon>
        <taxon>Spermatophyta</taxon>
        <taxon>Magnoliopsida</taxon>
        <taxon>eudicotyledons</taxon>
        <taxon>Gunneridae</taxon>
        <taxon>Pentapetalae</taxon>
        <taxon>rosids</taxon>
        <taxon>Vitales</taxon>
        <taxon>Vitaceae</taxon>
        <taxon>Viteae</taxon>
        <taxon>Vitis</taxon>
    </lineage>
</organism>
<name>A0A438IXI1_VITVI</name>
<comment type="caution">
    <text evidence="3">The sequence shown here is derived from an EMBL/GenBank/DDBJ whole genome shotgun (WGS) entry which is preliminary data.</text>
</comment>
<dbReference type="EMBL" id="QGNW01000076">
    <property type="protein sequence ID" value="RVX01400.1"/>
    <property type="molecule type" value="Genomic_DNA"/>
</dbReference>
<feature type="coiled-coil region" evidence="1">
    <location>
        <begin position="61"/>
        <end position="88"/>
    </location>
</feature>
<proteinExistence type="predicted"/>
<reference evidence="3 4" key="1">
    <citation type="journal article" date="2018" name="PLoS Genet.">
        <title>Population sequencing reveals clonal diversity and ancestral inbreeding in the grapevine cultivar Chardonnay.</title>
        <authorList>
            <person name="Roach M.J."/>
            <person name="Johnson D.L."/>
            <person name="Bohlmann J."/>
            <person name="van Vuuren H.J."/>
            <person name="Jones S.J."/>
            <person name="Pretorius I.S."/>
            <person name="Schmidt S.A."/>
            <person name="Borneman A.R."/>
        </authorList>
    </citation>
    <scope>NUCLEOTIDE SEQUENCE [LARGE SCALE GENOMIC DNA]</scope>
    <source>
        <strain evidence="4">cv. Chardonnay</strain>
        <tissue evidence="3">Leaf</tissue>
    </source>
</reference>
<protein>
    <submittedName>
        <fullName evidence="3">Uncharacterized protein</fullName>
    </submittedName>
</protein>
<feature type="compositionally biased region" description="Basic and acidic residues" evidence="2">
    <location>
        <begin position="206"/>
        <end position="215"/>
    </location>
</feature>
<evidence type="ECO:0000256" key="1">
    <source>
        <dbReference type="SAM" id="Coils"/>
    </source>
</evidence>